<dbReference type="RefSeq" id="WP_216927766.1">
    <property type="nucleotide sequence ID" value="NZ_JAHOPC010000030.1"/>
</dbReference>
<keyword evidence="7" id="KW-1185">Reference proteome</keyword>
<evidence type="ECO:0000313" key="6">
    <source>
        <dbReference type="EMBL" id="MBU8869208.1"/>
    </source>
</evidence>
<evidence type="ECO:0000256" key="1">
    <source>
        <dbReference type="ARBA" id="ARBA00004141"/>
    </source>
</evidence>
<keyword evidence="2 5" id="KW-0812">Transmembrane</keyword>
<feature type="transmembrane region" description="Helical" evidence="5">
    <location>
        <begin position="92"/>
        <end position="113"/>
    </location>
</feature>
<reference evidence="6 7" key="1">
    <citation type="submission" date="2021-06" db="EMBL/GenBank/DDBJ databases">
        <authorList>
            <person name="Jeong J.W."/>
        </authorList>
    </citation>
    <scope>NUCLEOTIDE SEQUENCE [LARGE SCALE GENOMIC DNA]</scope>
    <source>
        <strain evidence="6 7">MMS21-TAE1-1</strain>
    </source>
</reference>
<comment type="caution">
    <text evidence="6">The sequence shown here is derived from an EMBL/GenBank/DDBJ whole genome shotgun (WGS) entry which is preliminary data.</text>
</comment>
<dbReference type="EMBL" id="JAHOPC010000030">
    <property type="protein sequence ID" value="MBU8869208.1"/>
    <property type="molecule type" value="Genomic_DNA"/>
</dbReference>
<feature type="transmembrane region" description="Helical" evidence="5">
    <location>
        <begin position="68"/>
        <end position="86"/>
    </location>
</feature>
<name>A0ABS6IBW0_9MICC</name>
<evidence type="ECO:0000256" key="2">
    <source>
        <dbReference type="ARBA" id="ARBA00022692"/>
    </source>
</evidence>
<dbReference type="Proteomes" id="UP000824166">
    <property type="component" value="Unassembled WGS sequence"/>
</dbReference>
<evidence type="ECO:0000256" key="3">
    <source>
        <dbReference type="ARBA" id="ARBA00022989"/>
    </source>
</evidence>
<comment type="subcellular location">
    <subcellularLocation>
        <location evidence="1">Membrane</location>
        <topology evidence="1">Multi-pass membrane protein</topology>
    </subcellularLocation>
</comment>
<evidence type="ECO:0000256" key="5">
    <source>
        <dbReference type="SAM" id="Phobius"/>
    </source>
</evidence>
<evidence type="ECO:0000313" key="7">
    <source>
        <dbReference type="Proteomes" id="UP000824166"/>
    </source>
</evidence>
<organism evidence="6 7">
    <name type="scientific">Paenarthrobacter aromaticivorans</name>
    <dbReference type="NCBI Taxonomy" id="2849150"/>
    <lineage>
        <taxon>Bacteria</taxon>
        <taxon>Bacillati</taxon>
        <taxon>Actinomycetota</taxon>
        <taxon>Actinomycetes</taxon>
        <taxon>Micrococcales</taxon>
        <taxon>Micrococcaceae</taxon>
        <taxon>Paenarthrobacter</taxon>
    </lineage>
</organism>
<dbReference type="Pfam" id="PF13564">
    <property type="entry name" value="DoxX_2"/>
    <property type="match status" value="1"/>
</dbReference>
<dbReference type="InterPro" id="IPR032808">
    <property type="entry name" value="DoxX"/>
</dbReference>
<keyword evidence="4 5" id="KW-0472">Membrane</keyword>
<keyword evidence="3 5" id="KW-1133">Transmembrane helix</keyword>
<evidence type="ECO:0000256" key="4">
    <source>
        <dbReference type="ARBA" id="ARBA00023136"/>
    </source>
</evidence>
<accession>A0ABS6IBW0</accession>
<gene>
    <name evidence="6" type="ORF">KSW38_23195</name>
</gene>
<sequence length="114" mass="11590">MFIAASILSVLFSTLLVFSAVGKLRKDPKQMAVLELVKATKAAPLLATLEIAAAAGMLVGLAWWHIGIGAGIAAALYFAGAIVAHLRVGDRAVSASAVLLGVSVAVVVLRALAL</sequence>
<protein>
    <submittedName>
        <fullName evidence="6">DoxX family protein</fullName>
    </submittedName>
</protein>
<proteinExistence type="predicted"/>